<feature type="region of interest" description="Disordered" evidence="1">
    <location>
        <begin position="1152"/>
        <end position="1177"/>
    </location>
</feature>
<feature type="region of interest" description="Disordered" evidence="1">
    <location>
        <begin position="475"/>
        <end position="514"/>
    </location>
</feature>
<feature type="compositionally biased region" description="Low complexity" evidence="1">
    <location>
        <begin position="1152"/>
        <end position="1166"/>
    </location>
</feature>
<dbReference type="OrthoDB" id="548403at2759"/>
<dbReference type="Proteomes" id="UP000613740">
    <property type="component" value="Unassembled WGS sequence"/>
</dbReference>
<evidence type="ECO:0000313" key="2">
    <source>
        <dbReference type="EMBL" id="KAG2439789.1"/>
    </source>
</evidence>
<feature type="region of interest" description="Disordered" evidence="1">
    <location>
        <begin position="666"/>
        <end position="695"/>
    </location>
</feature>
<feature type="region of interest" description="Disordered" evidence="1">
    <location>
        <begin position="124"/>
        <end position="160"/>
    </location>
</feature>
<proteinExistence type="predicted"/>
<accession>A0A835TGA7</accession>
<evidence type="ECO:0000313" key="3">
    <source>
        <dbReference type="Proteomes" id="UP000613740"/>
    </source>
</evidence>
<dbReference type="EMBL" id="JAEHOD010000039">
    <property type="protein sequence ID" value="KAG2439789.1"/>
    <property type="molecule type" value="Genomic_DNA"/>
</dbReference>
<name>A0A835TGA7_9CHLO</name>
<gene>
    <name evidence="2" type="ORF">HYH02_010424</name>
</gene>
<keyword evidence="3" id="KW-1185">Reference proteome</keyword>
<reference evidence="2" key="1">
    <citation type="journal article" date="2020" name="bioRxiv">
        <title>Comparative genomics of Chlamydomonas.</title>
        <authorList>
            <person name="Craig R.J."/>
            <person name="Hasan A.R."/>
            <person name="Ness R.W."/>
            <person name="Keightley P.D."/>
        </authorList>
    </citation>
    <scope>NUCLEOTIDE SEQUENCE</scope>
    <source>
        <strain evidence="2">CCAP 11/173</strain>
    </source>
</reference>
<feature type="region of interest" description="Disordered" evidence="1">
    <location>
        <begin position="410"/>
        <end position="437"/>
    </location>
</feature>
<evidence type="ECO:0000256" key="1">
    <source>
        <dbReference type="SAM" id="MobiDB-lite"/>
    </source>
</evidence>
<dbReference type="AlphaFoldDB" id="A0A835TGA7"/>
<protein>
    <submittedName>
        <fullName evidence="2">Uncharacterized protein</fullName>
    </submittedName>
</protein>
<feature type="region of interest" description="Disordered" evidence="1">
    <location>
        <begin position="750"/>
        <end position="771"/>
    </location>
</feature>
<organism evidence="2 3">
    <name type="scientific">Chlamydomonas schloesseri</name>
    <dbReference type="NCBI Taxonomy" id="2026947"/>
    <lineage>
        <taxon>Eukaryota</taxon>
        <taxon>Viridiplantae</taxon>
        <taxon>Chlorophyta</taxon>
        <taxon>core chlorophytes</taxon>
        <taxon>Chlorophyceae</taxon>
        <taxon>CS clade</taxon>
        <taxon>Chlamydomonadales</taxon>
        <taxon>Chlamydomonadaceae</taxon>
        <taxon>Chlamydomonas</taxon>
    </lineage>
</organism>
<comment type="caution">
    <text evidence="2">The sequence shown here is derived from an EMBL/GenBank/DDBJ whole genome shotgun (WGS) entry which is preliminary data.</text>
</comment>
<sequence>MPTPGGFRQGRGSKLGHRNTSKLLNSSAARLSGPFPQAPAQVTAAFTACTSLEQLVSQLRALQVAGSDCLPAEPRLGIVVGEAASGVQGTQDGVAAQPADPGRRTLNAVQLSAVLTTAEWLASRGTEGAGGRGRGNTEEAPISSPRAGGAGHRSPGAGSRAALGALAPPCRPLTAPVAAVLSGVLATHSEVVADADPPEMAAAMWAAARLRLRLPRQALEPVLEAVWLWDPADLAANRQDWEEAEVEAGAGARQQRRRGRRGGASASMGARELCLLLYGVSVLLPDYLRRHAGGFLEALNSYEAAAAAAAAGSGRAGAGGRLSREQVVGVVTALARAGARLDEEGMEFVMQACSSRLASFSIAHLSGLLAATHRWSSGASAPVPAQEVRLLHSQLLQELLLRLDQEQQRNLARRQQEREQERQQAQPGPLAPQETGAHVGQATGGLLARSDSSSDPVVGRALVTALQACVVVQAANPQSRSHPQQRRPGGSGSGSDDGGEDKRGPSGRSGGIHVTVTVPYPALSRLLRQLRRRASCLGAREVCEALRLMAALRRGGHQRGIAAWKEGLRALLQRWAQCLARHQDEGEEAGAAAEYDGGSIATAEDARTLATSLHAAKQLGVRLHSQESSAVAAGLLRLAPAMSQLADCAMCLAAVEGGVLAPAPAGPGVSTAREQLHHSDATEGAAAYADGSPDAGWTLQATGTGRVAGDGAGGSGVAIKLGVTEQRAVHALLRRSGELLEQHLRQLQRKQHQELTGAQPTADRKRWSQPQHRHRVSELVCLVRAAAAAGTYPPAAWWAAWGGCVQVHGRHFTAAEAADVLYSVARLQQSRKRRAAARLRQESPLVATRVLVKHLRGATARNGLPRSAGELPGGVTVAKAAAVAQTDVSPLPVPSQLLVALLAVALGAQAGPGRSPGAADSGRGPSGDTSGMGLGPISAYYLVWAMERLQLSGVAEAALWAQSLSTAAARALPRLTPRKQVLLMRSATRAWRAVDLPLPVPVVQAWWQSFGPAAVARAQAATLAYAAAVTAEAGLIPPPGWAAELCHAAAACAGHLSAREAAALVVGMRLRPRLGMGSRSAAAATQSLTEGTVPNAAPAPVVRAVDAELGLARVLLRAMRRKATQPAGSQGRALARRLAWLLSRFLMAAQAAGSSGNSNSNSSSPAPSKPPANRGSVVPFTPVAATLSLRLAPRPQLSLRHG</sequence>